<reference evidence="1 2" key="1">
    <citation type="submission" date="2017-08" db="EMBL/GenBank/DDBJ databases">
        <title>Draft Genome Sequence of Pseudomonas moraviensis TYU6, isolated from Taxus cuspidata by using PacBio Single-Molecule Real-Time Technology.</title>
        <authorList>
            <person name="Baek K.-H."/>
            <person name="Mishra A.K."/>
        </authorList>
    </citation>
    <scope>NUCLEOTIDE SEQUENCE [LARGE SCALE GENOMIC DNA]</scope>
    <source>
        <strain evidence="1 2">TYU6</strain>
    </source>
</reference>
<organism evidence="1 2">
    <name type="scientific">Pseudomonas moraviensis</name>
    <dbReference type="NCBI Taxonomy" id="321662"/>
    <lineage>
        <taxon>Bacteria</taxon>
        <taxon>Pseudomonadati</taxon>
        <taxon>Pseudomonadota</taxon>
        <taxon>Gammaproteobacteria</taxon>
        <taxon>Pseudomonadales</taxon>
        <taxon>Pseudomonadaceae</taxon>
        <taxon>Pseudomonas</taxon>
    </lineage>
</organism>
<dbReference type="EMBL" id="NRST01000001">
    <property type="protein sequence ID" value="PAW54509.1"/>
    <property type="molecule type" value="Genomic_DNA"/>
</dbReference>
<accession>A0A2A2PFY6</accession>
<evidence type="ECO:0000313" key="1">
    <source>
        <dbReference type="EMBL" id="PAW54509.1"/>
    </source>
</evidence>
<name>A0A2A2PFY6_9PSED</name>
<protein>
    <submittedName>
        <fullName evidence="1">Uncharacterized protein</fullName>
    </submittedName>
</protein>
<evidence type="ECO:0000313" key="2">
    <source>
        <dbReference type="Proteomes" id="UP000217830"/>
    </source>
</evidence>
<comment type="caution">
    <text evidence="1">The sequence shown here is derived from an EMBL/GenBank/DDBJ whole genome shotgun (WGS) entry which is preliminary data.</text>
</comment>
<proteinExistence type="predicted"/>
<keyword evidence="2" id="KW-1185">Reference proteome</keyword>
<gene>
    <name evidence="1" type="ORF">CKQ80_04135</name>
</gene>
<dbReference type="AlphaFoldDB" id="A0A2A2PFY6"/>
<dbReference type="RefSeq" id="WP_095667064.1">
    <property type="nucleotide sequence ID" value="NZ_NRSS01000004.1"/>
</dbReference>
<sequence length="171" mass="19431">MTTHAIFLPKRPLVRAEQFEWRLGGKRKTAEFSYFYQDEFLGKLYWAISGGTGNFDDENYFAFSMTLPYRSDETLTGVYDLKKGLTCVHSHWIPAPPGFIGMATVDADSATLNIIKYDPETDIATGSFEALFKSNRYRLMPKGTFTMIRVRPTEAGSLQLRASPPQRPLKE</sequence>
<dbReference type="Proteomes" id="UP000217830">
    <property type="component" value="Unassembled WGS sequence"/>
</dbReference>